<dbReference type="STRING" id="933084.A0A067QK94"/>
<keyword evidence="2" id="KW-0812">Transmembrane</keyword>
<feature type="region of interest" description="Disordered" evidence="1">
    <location>
        <begin position="54"/>
        <end position="73"/>
    </location>
</feature>
<dbReference type="Proteomes" id="UP000027265">
    <property type="component" value="Unassembled WGS sequence"/>
</dbReference>
<accession>A0A067QK94</accession>
<protein>
    <submittedName>
        <fullName evidence="3">Uncharacterized protein</fullName>
    </submittedName>
</protein>
<evidence type="ECO:0000256" key="1">
    <source>
        <dbReference type="SAM" id="MobiDB-lite"/>
    </source>
</evidence>
<feature type="transmembrane region" description="Helical" evidence="2">
    <location>
        <begin position="161"/>
        <end position="187"/>
    </location>
</feature>
<name>A0A067QK94_9AGAM</name>
<keyword evidence="2" id="KW-0472">Membrane</keyword>
<dbReference type="SUPFAM" id="SSF53254">
    <property type="entry name" value="Phosphoglycerate mutase-like"/>
    <property type="match status" value="1"/>
</dbReference>
<sequence>MRAHQTAQAVVEWNKSKPAIILTDRLVEQDFGREVEKLMSKGLDDEALKERVGWFDDDGHPSRTHRPSKGGESMDDVARRAFVQVMQVLQEHGVCLGEAPRRVHDERVSHRPCGEMELVEGVKHVVFVSHNLFLCELWEGMLSWNQPKHEWTKNSYKNATWYVLVWLAFLFAKIEGFWVGLGICCVGNEDRLGKAIKGFFQRRWVAFE</sequence>
<dbReference type="Gene3D" id="3.40.50.1240">
    <property type="entry name" value="Phosphoglycerate mutase-like"/>
    <property type="match status" value="1"/>
</dbReference>
<proteinExistence type="predicted"/>
<keyword evidence="4" id="KW-1185">Reference proteome</keyword>
<dbReference type="OrthoDB" id="354304at2759"/>
<dbReference type="HOGENOM" id="CLU_1321058_0_0_1"/>
<dbReference type="InterPro" id="IPR029033">
    <property type="entry name" value="His_PPase_superfam"/>
</dbReference>
<dbReference type="AlphaFoldDB" id="A0A067QK94"/>
<evidence type="ECO:0000313" key="3">
    <source>
        <dbReference type="EMBL" id="KDQ63917.1"/>
    </source>
</evidence>
<dbReference type="Pfam" id="PF00300">
    <property type="entry name" value="His_Phos_1"/>
    <property type="match status" value="1"/>
</dbReference>
<evidence type="ECO:0000256" key="2">
    <source>
        <dbReference type="SAM" id="Phobius"/>
    </source>
</evidence>
<reference evidence="4" key="1">
    <citation type="journal article" date="2014" name="Proc. Natl. Acad. Sci. U.S.A.">
        <title>Extensive sampling of basidiomycete genomes demonstrates inadequacy of the white-rot/brown-rot paradigm for wood decay fungi.</title>
        <authorList>
            <person name="Riley R."/>
            <person name="Salamov A.A."/>
            <person name="Brown D.W."/>
            <person name="Nagy L.G."/>
            <person name="Floudas D."/>
            <person name="Held B.W."/>
            <person name="Levasseur A."/>
            <person name="Lombard V."/>
            <person name="Morin E."/>
            <person name="Otillar R."/>
            <person name="Lindquist E.A."/>
            <person name="Sun H."/>
            <person name="LaButti K.M."/>
            <person name="Schmutz J."/>
            <person name="Jabbour D."/>
            <person name="Luo H."/>
            <person name="Baker S.E."/>
            <person name="Pisabarro A.G."/>
            <person name="Walton J.D."/>
            <person name="Blanchette R.A."/>
            <person name="Henrissat B."/>
            <person name="Martin F."/>
            <person name="Cullen D."/>
            <person name="Hibbett D.S."/>
            <person name="Grigoriev I.V."/>
        </authorList>
    </citation>
    <scope>NUCLEOTIDE SEQUENCE [LARGE SCALE GENOMIC DNA]</scope>
    <source>
        <strain evidence="4">MUCL 33604</strain>
    </source>
</reference>
<evidence type="ECO:0000313" key="4">
    <source>
        <dbReference type="Proteomes" id="UP000027265"/>
    </source>
</evidence>
<dbReference type="InParanoid" id="A0A067QK94"/>
<dbReference type="InterPro" id="IPR013078">
    <property type="entry name" value="His_Pase_superF_clade-1"/>
</dbReference>
<dbReference type="EMBL" id="KL197709">
    <property type="protein sequence ID" value="KDQ63917.1"/>
    <property type="molecule type" value="Genomic_DNA"/>
</dbReference>
<gene>
    <name evidence="3" type="ORF">JAAARDRAFT_27583</name>
</gene>
<organism evidence="3 4">
    <name type="scientific">Jaapia argillacea MUCL 33604</name>
    <dbReference type="NCBI Taxonomy" id="933084"/>
    <lineage>
        <taxon>Eukaryota</taxon>
        <taxon>Fungi</taxon>
        <taxon>Dikarya</taxon>
        <taxon>Basidiomycota</taxon>
        <taxon>Agaricomycotina</taxon>
        <taxon>Agaricomycetes</taxon>
        <taxon>Agaricomycetidae</taxon>
        <taxon>Jaapiales</taxon>
        <taxon>Jaapiaceae</taxon>
        <taxon>Jaapia</taxon>
    </lineage>
</organism>
<keyword evidence="2" id="KW-1133">Transmembrane helix</keyword>